<comment type="similarity">
    <text evidence="2 5">Belongs to the 1-acyl-sn-glycerol-3-phosphate acyltransferase family.</text>
</comment>
<dbReference type="Pfam" id="PF01553">
    <property type="entry name" value="Acyltransferase"/>
    <property type="match status" value="1"/>
</dbReference>
<organism evidence="8">
    <name type="scientific">Menopon gallinae</name>
    <name type="common">poultry shaft louse</name>
    <dbReference type="NCBI Taxonomy" id="328185"/>
    <lineage>
        <taxon>Eukaryota</taxon>
        <taxon>Metazoa</taxon>
        <taxon>Ecdysozoa</taxon>
        <taxon>Arthropoda</taxon>
        <taxon>Hexapoda</taxon>
        <taxon>Insecta</taxon>
        <taxon>Pterygota</taxon>
        <taxon>Neoptera</taxon>
        <taxon>Paraneoptera</taxon>
        <taxon>Psocodea</taxon>
        <taxon>Troctomorpha</taxon>
        <taxon>Phthiraptera</taxon>
        <taxon>Amblycera</taxon>
        <taxon>Menoponidae</taxon>
        <taxon>Menopon</taxon>
    </lineage>
</organism>
<dbReference type="SMART" id="SM00563">
    <property type="entry name" value="PlsC"/>
    <property type="match status" value="1"/>
</dbReference>
<evidence type="ECO:0000259" key="7">
    <source>
        <dbReference type="SMART" id="SM00563"/>
    </source>
</evidence>
<evidence type="ECO:0000256" key="5">
    <source>
        <dbReference type="RuleBase" id="RU361267"/>
    </source>
</evidence>
<keyword evidence="4 5" id="KW-0012">Acyltransferase</keyword>
<feature type="transmembrane region" description="Helical" evidence="6">
    <location>
        <begin position="37"/>
        <end position="57"/>
    </location>
</feature>
<gene>
    <name evidence="8" type="ORF">PYX00_004071</name>
</gene>
<dbReference type="SUPFAM" id="SSF69593">
    <property type="entry name" value="Glycerol-3-phosphate (1)-acyltransferase"/>
    <property type="match status" value="1"/>
</dbReference>
<dbReference type="EC" id="2.3.1.51" evidence="5"/>
<dbReference type="GO" id="GO:0003841">
    <property type="term" value="F:1-acylglycerol-3-phosphate O-acyltransferase activity"/>
    <property type="evidence" value="ECO:0007669"/>
    <property type="project" value="UniProtKB-UniRule"/>
</dbReference>
<dbReference type="GO" id="GO:0006654">
    <property type="term" value="P:phosphatidic acid biosynthetic process"/>
    <property type="evidence" value="ECO:0007669"/>
    <property type="project" value="TreeGrafter"/>
</dbReference>
<dbReference type="InterPro" id="IPR002123">
    <property type="entry name" value="Plipid/glycerol_acylTrfase"/>
</dbReference>
<keyword evidence="3 5" id="KW-0808">Transferase</keyword>
<evidence type="ECO:0000256" key="1">
    <source>
        <dbReference type="ARBA" id="ARBA00004728"/>
    </source>
</evidence>
<feature type="transmembrane region" description="Helical" evidence="6">
    <location>
        <begin position="131"/>
        <end position="148"/>
    </location>
</feature>
<dbReference type="NCBIfam" id="TIGR00530">
    <property type="entry name" value="AGP_acyltrn"/>
    <property type="match status" value="1"/>
</dbReference>
<sequence length="294" mass="33883">MSGVKLEDWFFYAIIIVILILPYICKKIHIFIYFGKYVLYCSTLCFLAIGCIPLFALNAKNVKNCLYISEVIKHVTKFVGIEWELRDLQYVSEDRGAIIVANHQTIFDVLGMHCYWHVMVKCAAIAKKELFYFWPFGLAAWLGGVVFIDRKKGSESYNTLFETAQLMHVNKTKLFIFPEGTRNNRANRTLQFLPFKRGAFKMAIAFKVPILPIVYSPYYFLDLSTLHFGSGKVIVKGLPPISTENLTEDDVDTLMQKTRETMLKTFEELSAEVASFLPDDHFMKQAYLAKNKLE</sequence>
<comment type="domain">
    <text evidence="5">The HXXXXD motif is essential for acyltransferase activity and may constitute the binding site for the phosphate moiety of the glycerol-3-phosphate.</text>
</comment>
<accession>A0AAW2I374</accession>
<dbReference type="GO" id="GO:0005783">
    <property type="term" value="C:endoplasmic reticulum"/>
    <property type="evidence" value="ECO:0007669"/>
    <property type="project" value="TreeGrafter"/>
</dbReference>
<keyword evidence="5" id="KW-0594">Phospholipid biosynthesis</keyword>
<feature type="domain" description="Phospholipid/glycerol acyltransferase" evidence="7">
    <location>
        <begin position="97"/>
        <end position="218"/>
    </location>
</feature>
<keyword evidence="5" id="KW-0444">Lipid biosynthesis</keyword>
<comment type="caution">
    <text evidence="8">The sequence shown here is derived from an EMBL/GenBank/DDBJ whole genome shotgun (WGS) entry which is preliminary data.</text>
</comment>
<keyword evidence="6" id="KW-1133">Transmembrane helix</keyword>
<dbReference type="GO" id="GO:0016020">
    <property type="term" value="C:membrane"/>
    <property type="evidence" value="ECO:0007669"/>
    <property type="project" value="InterPro"/>
</dbReference>
<feature type="transmembrane region" description="Helical" evidence="6">
    <location>
        <begin position="6"/>
        <end position="25"/>
    </location>
</feature>
<dbReference type="PANTHER" id="PTHR10434:SF11">
    <property type="entry name" value="1-ACYL-SN-GLYCEROL-3-PHOSPHATE ACYLTRANSFERASE"/>
    <property type="match status" value="1"/>
</dbReference>
<keyword evidence="5" id="KW-0443">Lipid metabolism</keyword>
<dbReference type="AlphaFoldDB" id="A0AAW2I374"/>
<dbReference type="CDD" id="cd07989">
    <property type="entry name" value="LPLAT_AGPAT-like"/>
    <property type="match status" value="1"/>
</dbReference>
<comment type="catalytic activity">
    <reaction evidence="5">
        <text>a 1-acyl-sn-glycero-3-phosphate + an acyl-CoA = a 1,2-diacyl-sn-glycero-3-phosphate + CoA</text>
        <dbReference type="Rhea" id="RHEA:19709"/>
        <dbReference type="ChEBI" id="CHEBI:57287"/>
        <dbReference type="ChEBI" id="CHEBI:57970"/>
        <dbReference type="ChEBI" id="CHEBI:58342"/>
        <dbReference type="ChEBI" id="CHEBI:58608"/>
        <dbReference type="EC" id="2.3.1.51"/>
    </reaction>
</comment>
<dbReference type="InterPro" id="IPR004552">
    <property type="entry name" value="AGP_acyltrans"/>
</dbReference>
<evidence type="ECO:0000313" key="8">
    <source>
        <dbReference type="EMBL" id="KAL0276512.1"/>
    </source>
</evidence>
<keyword evidence="6" id="KW-0812">Transmembrane</keyword>
<dbReference type="PANTHER" id="PTHR10434">
    <property type="entry name" value="1-ACYL-SN-GLYCEROL-3-PHOSPHATE ACYLTRANSFERASE"/>
    <property type="match status" value="1"/>
</dbReference>
<evidence type="ECO:0000256" key="4">
    <source>
        <dbReference type="ARBA" id="ARBA00023315"/>
    </source>
</evidence>
<evidence type="ECO:0000256" key="3">
    <source>
        <dbReference type="ARBA" id="ARBA00022679"/>
    </source>
</evidence>
<proteinExistence type="inferred from homology"/>
<reference evidence="8" key="1">
    <citation type="journal article" date="2024" name="Gigascience">
        <title>Chromosome-level genome of the poultry shaft louse Menopon gallinae provides insight into the host-switching and adaptive evolution of parasitic lice.</title>
        <authorList>
            <person name="Xu Y."/>
            <person name="Ma L."/>
            <person name="Liu S."/>
            <person name="Liang Y."/>
            <person name="Liu Q."/>
            <person name="He Z."/>
            <person name="Tian L."/>
            <person name="Duan Y."/>
            <person name="Cai W."/>
            <person name="Li H."/>
            <person name="Song F."/>
        </authorList>
    </citation>
    <scope>NUCLEOTIDE SEQUENCE</scope>
    <source>
        <strain evidence="8">Cailab_2023a</strain>
    </source>
</reference>
<keyword evidence="5" id="KW-1208">Phospholipid metabolism</keyword>
<comment type="pathway">
    <text evidence="1">Phospholipid metabolism; CDP-diacylglycerol biosynthesis; CDP-diacylglycerol from sn-glycerol 3-phosphate: step 2/3.</text>
</comment>
<keyword evidence="6" id="KW-0472">Membrane</keyword>
<evidence type="ECO:0000256" key="6">
    <source>
        <dbReference type="SAM" id="Phobius"/>
    </source>
</evidence>
<protein>
    <recommendedName>
        <fullName evidence="5">1-acyl-sn-glycerol-3-phosphate acyltransferase</fullName>
        <ecNumber evidence="5">2.3.1.51</ecNumber>
    </recommendedName>
</protein>
<name>A0AAW2I374_9NEOP</name>
<dbReference type="EMBL" id="JARGDH010000002">
    <property type="protein sequence ID" value="KAL0276512.1"/>
    <property type="molecule type" value="Genomic_DNA"/>
</dbReference>
<evidence type="ECO:0000256" key="2">
    <source>
        <dbReference type="ARBA" id="ARBA00008655"/>
    </source>
</evidence>